<dbReference type="EMBL" id="JAIFTL010000070">
    <property type="protein sequence ID" value="KAG9324315.1"/>
    <property type="molecule type" value="Genomic_DNA"/>
</dbReference>
<reference evidence="4" key="1">
    <citation type="submission" date="2021-07" db="EMBL/GenBank/DDBJ databases">
        <title>Draft genome of Mortierella alpina, strain LL118, isolated from an aspen leaf litter sample.</title>
        <authorList>
            <person name="Yang S."/>
            <person name="Vinatzer B.A."/>
        </authorList>
    </citation>
    <scope>NUCLEOTIDE SEQUENCE</scope>
    <source>
        <strain evidence="4">LL118</strain>
    </source>
</reference>
<evidence type="ECO:0000313" key="5">
    <source>
        <dbReference type="Proteomes" id="UP000717515"/>
    </source>
</evidence>
<keyword evidence="3" id="KW-1133">Transmembrane helix</keyword>
<proteinExistence type="predicted"/>
<gene>
    <name evidence="4" type="ORF">KVV02_006561</name>
</gene>
<keyword evidence="1" id="KW-0175">Coiled coil</keyword>
<feature type="region of interest" description="Disordered" evidence="2">
    <location>
        <begin position="1378"/>
        <end position="1404"/>
    </location>
</feature>
<feature type="compositionally biased region" description="Basic and acidic residues" evidence="2">
    <location>
        <begin position="1"/>
        <end position="20"/>
    </location>
</feature>
<evidence type="ECO:0000256" key="1">
    <source>
        <dbReference type="SAM" id="Coils"/>
    </source>
</evidence>
<feature type="compositionally biased region" description="Polar residues" evidence="2">
    <location>
        <begin position="1386"/>
        <end position="1402"/>
    </location>
</feature>
<dbReference type="SUPFAM" id="SSF50969">
    <property type="entry name" value="YVTN repeat-like/Quinoprotein amine dehydrogenase"/>
    <property type="match status" value="1"/>
</dbReference>
<feature type="compositionally biased region" description="Basic and acidic residues" evidence="2">
    <location>
        <begin position="1569"/>
        <end position="1587"/>
    </location>
</feature>
<keyword evidence="3" id="KW-0812">Transmembrane</keyword>
<evidence type="ECO:0008006" key="6">
    <source>
        <dbReference type="Google" id="ProtNLM"/>
    </source>
</evidence>
<feature type="transmembrane region" description="Helical" evidence="3">
    <location>
        <begin position="1256"/>
        <end position="1274"/>
    </location>
</feature>
<evidence type="ECO:0000256" key="3">
    <source>
        <dbReference type="SAM" id="Phobius"/>
    </source>
</evidence>
<keyword evidence="3" id="KW-0472">Membrane</keyword>
<feature type="transmembrane region" description="Helical" evidence="3">
    <location>
        <begin position="1224"/>
        <end position="1244"/>
    </location>
</feature>
<evidence type="ECO:0000256" key="2">
    <source>
        <dbReference type="SAM" id="MobiDB-lite"/>
    </source>
</evidence>
<feature type="region of interest" description="Disordered" evidence="2">
    <location>
        <begin position="1"/>
        <end position="27"/>
    </location>
</feature>
<feature type="coiled-coil region" evidence="1">
    <location>
        <begin position="1592"/>
        <end position="1626"/>
    </location>
</feature>
<protein>
    <recommendedName>
        <fullName evidence="6">Ion transport domain-containing protein</fullName>
    </recommendedName>
</protein>
<feature type="transmembrane region" description="Helical" evidence="3">
    <location>
        <begin position="1290"/>
        <end position="1311"/>
    </location>
</feature>
<feature type="region of interest" description="Disordered" evidence="2">
    <location>
        <begin position="1416"/>
        <end position="1449"/>
    </location>
</feature>
<sequence>MADQRLAMDRKETDDSEKYWRRSVSTNRASEGRDQVEYSLSSEALSWNILARDAQAQHPLRIYFNGSSQATFSGGLQKIKTARVFEEDGTFHVKAKIPKHMMKEGFYSIIWCISPRHLGRLLLKELFFEVETSLNKYKLWTKLSEDRIASLDTSGMVRLRLQQKLHLRFDSPVLIRLFGKLHAPLVEHEALKGPKDHFSVHYVELELQGQDAPNDHGDVMVEAPGKKVQMLDVRTCQLPQSVTGYTPTAQIFAMDVSASGEYIAVLSATNSTIFIGIWDLEAALQSTSSSALHALASRSIISQPPIAMVTLPLQADDFDHIRLLRVALSSDGFKVAVYQQPNEDDMVPEQVVTTSFKFPFRLFQVKSSFIEAERIQEASRKETTAMIEELPVAKTMAHFVGYGKFLAKEVILGQDQAVLQGGHDFFIACTESRINIYDASNHWNRLYGIAIGGLNSTTRRVRQLRALFQSLEGPAFVWWEDKQNVSVWNLITGANLKYISVTNPNSRVQSEIEHLTVSKGGKLLVLGGSDWIKTYFMDSGIEICAQVIKDGRSILNLQFLDDDKSLLATMVKSTMEQSAVIMDALNLSLQQCTSRQFPTSSYSIQLVTRLSDRVTNGRDLEHVMMKANGNEVEMFTIPRPATTGSDGGSLVYCDELCSTKSALELDQHVYHIPGTMNSSYQLIIDFEEREYDNQHERLARTRLVHVDEHGSARQIMSIIPEPWNSLDVDEEDPHRYIQASFLPSSPQFIIVTSMGFHVWSLPGATAPDDRLSLNLAWVSPKSENHSDINCYAEQLLEARVCIHGETVRPVWSGGKTESHSTTCVRIPKSNWLTSTDTLHCIHSLPLLITCYSDASSSCQDAIIRYITKHVNSDPPPGTTQHSVMSKIAWTARWRGCSDVLRGIFHSSDGKWIPRPNTPIPGLSGMPQGSEFGGSGISGYASTVNPIVLLLKNAKKEPRNLPMAEQMIDYCIHEAKTQRDPAFLLIVLDCLPLLVIFHPEIAIDVMRRSAFIPVRDRAFVVNNSMIPHPPRFEFHKRRKGMASMSMVMLKRRRTPIYEAPNSVFQLKSQLPRIYASKFSKHIEVSVEQEVDPLNETFKRQVYVAPYALLWRAREPRTGQGMMPRTWRKRVDLSAETSYLSMAFGLVVDKLNPWSRQTIRTNFSELQYFDNPVVEALLEYKWNSFACIPWTVRFVSQLIYYAIVLTVTLLQVYPGHMPLTHLQGPFIAIIALGAMFLYLELQQFLADYWKYVRSPYNLVDLAVFSLPTIGSIQMLINMPKDENTTVIGNSRVLSFAIVIIYIHLVSCVSLPLMNVAFSAGDDMGPLVWLENRLRSVEGAENMSYRAPGLRQRFDWFPQYIYYTASPRQVQAFENKYPTLSTYDDEGYSNPSSRNQSHAATPTRQMDQESIIEPAQLLQAGKAKQDGSSAASLLSSHRLGEGANSRLERPSDIVEESASDELRGVSHSVTDSTVLGSPAFNTSPQAPHEPLVSPTSHRLGTGAERQYFADTPLRERRRYAPPARETTAQTLNLFRGKNDFDGNGIDDKFERDDVVYDDSGPRSVGGAGGSNDPDRRSVKSRTHHDDRERQIHTELRAVQDNTEELRENVRGLEGKIDRMVALIEQLLQQQQL</sequence>
<feature type="region of interest" description="Disordered" evidence="2">
    <location>
        <begin position="1509"/>
        <end position="1587"/>
    </location>
</feature>
<organism evidence="4 5">
    <name type="scientific">Mortierella alpina</name>
    <name type="common">Oleaginous fungus</name>
    <name type="synonym">Mortierella renispora</name>
    <dbReference type="NCBI Taxonomy" id="64518"/>
    <lineage>
        <taxon>Eukaryota</taxon>
        <taxon>Fungi</taxon>
        <taxon>Fungi incertae sedis</taxon>
        <taxon>Mucoromycota</taxon>
        <taxon>Mortierellomycotina</taxon>
        <taxon>Mortierellomycetes</taxon>
        <taxon>Mortierellales</taxon>
        <taxon>Mortierellaceae</taxon>
        <taxon>Mortierella</taxon>
    </lineage>
</organism>
<feature type="transmembrane region" description="Helical" evidence="3">
    <location>
        <begin position="1196"/>
        <end position="1212"/>
    </location>
</feature>
<accession>A0A9P8A7N0</accession>
<evidence type="ECO:0000313" key="4">
    <source>
        <dbReference type="EMBL" id="KAG9324315.1"/>
    </source>
</evidence>
<dbReference type="InterPro" id="IPR011044">
    <property type="entry name" value="Quino_amine_DH_bsu"/>
</dbReference>
<feature type="compositionally biased region" description="Polar residues" evidence="2">
    <location>
        <begin position="1473"/>
        <end position="1482"/>
    </location>
</feature>
<comment type="caution">
    <text evidence="4">The sequence shown here is derived from an EMBL/GenBank/DDBJ whole genome shotgun (WGS) entry which is preliminary data.</text>
</comment>
<feature type="compositionally biased region" description="Basic and acidic residues" evidence="2">
    <location>
        <begin position="1533"/>
        <end position="1551"/>
    </location>
</feature>
<name>A0A9P8A7N0_MORAP</name>
<dbReference type="Proteomes" id="UP000717515">
    <property type="component" value="Unassembled WGS sequence"/>
</dbReference>
<feature type="region of interest" description="Disordered" evidence="2">
    <location>
        <begin position="1473"/>
        <end position="1495"/>
    </location>
</feature>